<dbReference type="InterPro" id="IPR009057">
    <property type="entry name" value="Homeodomain-like_sf"/>
</dbReference>
<name>A0A411YGD6_9ACTN</name>
<dbReference type="Pfam" id="PF00440">
    <property type="entry name" value="TetR_N"/>
    <property type="match status" value="1"/>
</dbReference>
<dbReference type="Gene3D" id="1.10.357.10">
    <property type="entry name" value="Tetracycline Repressor, domain 2"/>
    <property type="match status" value="1"/>
</dbReference>
<evidence type="ECO:0000313" key="4">
    <source>
        <dbReference type="EMBL" id="QBI20211.1"/>
    </source>
</evidence>
<dbReference type="RefSeq" id="WP_131155208.1">
    <property type="nucleotide sequence ID" value="NZ_CP036402.1"/>
</dbReference>
<evidence type="ECO:0000313" key="5">
    <source>
        <dbReference type="Proteomes" id="UP000291469"/>
    </source>
</evidence>
<dbReference type="SUPFAM" id="SSF46689">
    <property type="entry name" value="Homeodomain-like"/>
    <property type="match status" value="1"/>
</dbReference>
<dbReference type="OrthoDB" id="3474596at2"/>
<feature type="DNA-binding region" description="H-T-H motif" evidence="2">
    <location>
        <begin position="30"/>
        <end position="49"/>
    </location>
</feature>
<keyword evidence="5" id="KW-1185">Reference proteome</keyword>
<reference evidence="4 5" key="1">
    <citation type="submission" date="2019-01" db="EMBL/GenBank/DDBJ databases">
        <title>Egibacter rhizosphaerae EGI 80759T.</title>
        <authorList>
            <person name="Chen D.-D."/>
            <person name="Tian Y."/>
            <person name="Jiao J.-Y."/>
            <person name="Zhang X.-T."/>
            <person name="Zhang Y.-G."/>
            <person name="Zhang Y."/>
            <person name="Xiao M."/>
            <person name="Shu W.-S."/>
            <person name="Li W.-J."/>
        </authorList>
    </citation>
    <scope>NUCLEOTIDE SEQUENCE [LARGE SCALE GENOMIC DNA]</scope>
    <source>
        <strain evidence="4 5">EGI 80759</strain>
    </source>
</reference>
<dbReference type="EMBL" id="CP036402">
    <property type="protein sequence ID" value="QBI20211.1"/>
    <property type="molecule type" value="Genomic_DNA"/>
</dbReference>
<gene>
    <name evidence="4" type="ORF">ER308_11965</name>
</gene>
<dbReference type="KEGG" id="erz:ER308_11965"/>
<organism evidence="4 5">
    <name type="scientific">Egibacter rhizosphaerae</name>
    <dbReference type="NCBI Taxonomy" id="1670831"/>
    <lineage>
        <taxon>Bacteria</taxon>
        <taxon>Bacillati</taxon>
        <taxon>Actinomycetota</taxon>
        <taxon>Nitriliruptoria</taxon>
        <taxon>Egibacterales</taxon>
        <taxon>Egibacteraceae</taxon>
        <taxon>Egibacter</taxon>
    </lineage>
</organism>
<evidence type="ECO:0000259" key="3">
    <source>
        <dbReference type="PROSITE" id="PS50977"/>
    </source>
</evidence>
<feature type="domain" description="HTH tetR-type" evidence="3">
    <location>
        <begin position="7"/>
        <end position="67"/>
    </location>
</feature>
<keyword evidence="1 2" id="KW-0238">DNA-binding</keyword>
<accession>A0A411YGD6</accession>
<evidence type="ECO:0000256" key="1">
    <source>
        <dbReference type="ARBA" id="ARBA00023125"/>
    </source>
</evidence>
<dbReference type="InterPro" id="IPR001647">
    <property type="entry name" value="HTH_TetR"/>
</dbReference>
<sequence length="209" mass="22682">MSDDEPLSTRARLRTAALDTVHHEGIVGTSARAIARRADANQALIFYHFGTVDQLLAEASRSLSQQRARAYRERLAAVTTMRQLATAARELHHEERASGTVATLAQLIAGARTFPLLAQALRENLDLLTEPVADTLGRLVGDTPLEAVVPADELARSVAAGFVGLELVDDLHEHHDPELFSALDGLATLADALRDAGALEASWLRRRLR</sequence>
<protein>
    <submittedName>
        <fullName evidence="4">TetR family transcriptional regulator</fullName>
    </submittedName>
</protein>
<dbReference type="Proteomes" id="UP000291469">
    <property type="component" value="Chromosome"/>
</dbReference>
<proteinExistence type="predicted"/>
<dbReference type="PROSITE" id="PS50977">
    <property type="entry name" value="HTH_TETR_2"/>
    <property type="match status" value="1"/>
</dbReference>
<dbReference type="AlphaFoldDB" id="A0A411YGD6"/>
<dbReference type="GO" id="GO:0003677">
    <property type="term" value="F:DNA binding"/>
    <property type="evidence" value="ECO:0007669"/>
    <property type="project" value="UniProtKB-UniRule"/>
</dbReference>
<evidence type="ECO:0000256" key="2">
    <source>
        <dbReference type="PROSITE-ProRule" id="PRU00335"/>
    </source>
</evidence>